<protein>
    <recommendedName>
        <fullName evidence="4">DUF4426 domain-containing protein</fullName>
    </recommendedName>
</protein>
<keyword evidence="1" id="KW-0732">Signal</keyword>
<dbReference type="Proteomes" id="UP000621898">
    <property type="component" value="Unassembled WGS sequence"/>
</dbReference>
<sequence>MRHLISVTTLVLGLACVGGVSAAQDQTQATNMRNVTVNAVPQYETYVANLDAGFALHALVGHTRRQFVQAERTAERSESLRKQGMATQPLVAVAVDDSSGPGVARQFQLLDADNETVAIVNVYCKRAVPSGGPHCRLDPLPNGTGRGSQSMAATQAKYLQVAEVDLRD</sequence>
<accession>A0ABQ2ZKE6</accession>
<keyword evidence="3" id="KW-1185">Reference proteome</keyword>
<evidence type="ECO:0008006" key="4">
    <source>
        <dbReference type="Google" id="ProtNLM"/>
    </source>
</evidence>
<feature type="signal peptide" evidence="1">
    <location>
        <begin position="1"/>
        <end position="22"/>
    </location>
</feature>
<feature type="chain" id="PRO_5046690613" description="DUF4426 domain-containing protein" evidence="1">
    <location>
        <begin position="23"/>
        <end position="168"/>
    </location>
</feature>
<dbReference type="PROSITE" id="PS51257">
    <property type="entry name" value="PROKAR_LIPOPROTEIN"/>
    <property type="match status" value="1"/>
</dbReference>
<proteinExistence type="predicted"/>
<reference evidence="3" key="1">
    <citation type="journal article" date="2019" name="Int. J. Syst. Evol. Microbiol.">
        <title>The Global Catalogue of Microorganisms (GCM) 10K type strain sequencing project: providing services to taxonomists for standard genome sequencing and annotation.</title>
        <authorList>
            <consortium name="The Broad Institute Genomics Platform"/>
            <consortium name="The Broad Institute Genome Sequencing Center for Infectious Disease"/>
            <person name="Wu L."/>
            <person name="Ma J."/>
        </authorList>
    </citation>
    <scope>NUCLEOTIDE SEQUENCE [LARGE SCALE GENOMIC DNA]</scope>
    <source>
        <strain evidence="3">KCTC 22232</strain>
    </source>
</reference>
<comment type="caution">
    <text evidence="2">The sequence shown here is derived from an EMBL/GenBank/DDBJ whole genome shotgun (WGS) entry which is preliminary data.</text>
</comment>
<gene>
    <name evidence="2" type="ORF">GCM10008098_06810</name>
</gene>
<dbReference type="RefSeq" id="WP_189439754.1">
    <property type="nucleotide sequence ID" value="NZ_BMXT01000001.1"/>
</dbReference>
<evidence type="ECO:0000313" key="3">
    <source>
        <dbReference type="Proteomes" id="UP000621898"/>
    </source>
</evidence>
<dbReference type="EMBL" id="BMXT01000001">
    <property type="protein sequence ID" value="GGY17725.1"/>
    <property type="molecule type" value="Genomic_DNA"/>
</dbReference>
<organism evidence="2 3">
    <name type="scientific">Rhodanobacter panaciterrae</name>
    <dbReference type="NCBI Taxonomy" id="490572"/>
    <lineage>
        <taxon>Bacteria</taxon>
        <taxon>Pseudomonadati</taxon>
        <taxon>Pseudomonadota</taxon>
        <taxon>Gammaproteobacteria</taxon>
        <taxon>Lysobacterales</taxon>
        <taxon>Rhodanobacteraceae</taxon>
        <taxon>Rhodanobacter</taxon>
    </lineage>
</organism>
<evidence type="ECO:0000256" key="1">
    <source>
        <dbReference type="SAM" id="SignalP"/>
    </source>
</evidence>
<name>A0ABQ2ZKE6_9GAMM</name>
<evidence type="ECO:0000313" key="2">
    <source>
        <dbReference type="EMBL" id="GGY17725.1"/>
    </source>
</evidence>